<gene>
    <name evidence="2" type="ORF">L9F63_011897</name>
</gene>
<sequence>MGSSVDKFNGFDDIVFAFSNLKDPSVCIFLQLKKKSNAKVRCDNLLSDSKKNDFNLKKLYEAYIKIEEKFNSSNDLFSIDVKFENCIFVLFTTADVDNKYLKLNDNVQFGREEIVCTRKGCFLRLNEQEHKEIYEKLADLPKLKQFLNKFVIMYNQASGKELNCLISKEINKFVDLTEEEKELAFNKFHNLIYDWWKEVDKPIYLTNEQNADNPLKQTSDHINDMRIASLMKERRCEVDKFGLSFCDNALSALKEVITNNKITLILSPIHSMNITYAKLHQLLNHNGGYGVLKFEDFTIQNRYIWNSDKYKFLVMQFLKSNEQLDINTVFSNLSQLLEHSDKTKIVFIMDDNNIEDINLFNKRFRNDSEIFHDTPVTSNDLSPETEECLLRKIILFQGHELELNEIGIRNFHWLDEQSLLLLQKDRPEIGAKPPEPVKCYIDRTLKCHKYLDLNYARKLKRIHSVTWKPESILDGEDRVVVVTSESGMGKSTLLTHLFRITKELHPNVWVIRININDFTQMLDEFKKTDLKGTDVLKLLKRAAAGNSRNEISYLEECLLKHTFSVTGNLVILVDGIDEVSPDYIAETFFILKELCRGKVRKLWITSRPHLKCELEKHLNVQTLSLIPFSKSDQTVFLTEYWKSKVPDLKEETLKYFLNHVLETSNKILSKKGSDFMGVPLQILLLADVYLEKLKSSCTSDEFTSLMYVNITKLYELFIDKKWKICSEEKLKTDLTKVQAVKNDEILKKNFLKLSTYSAMLTLFSNEELNTISDENVKRDGEKHLKEIEEEEIKLV</sequence>
<proteinExistence type="predicted"/>
<evidence type="ECO:0000259" key="1">
    <source>
        <dbReference type="Pfam" id="PF05729"/>
    </source>
</evidence>
<organism evidence="2 3">
    <name type="scientific">Diploptera punctata</name>
    <name type="common">Pacific beetle cockroach</name>
    <dbReference type="NCBI Taxonomy" id="6984"/>
    <lineage>
        <taxon>Eukaryota</taxon>
        <taxon>Metazoa</taxon>
        <taxon>Ecdysozoa</taxon>
        <taxon>Arthropoda</taxon>
        <taxon>Hexapoda</taxon>
        <taxon>Insecta</taxon>
        <taxon>Pterygota</taxon>
        <taxon>Neoptera</taxon>
        <taxon>Polyneoptera</taxon>
        <taxon>Dictyoptera</taxon>
        <taxon>Blattodea</taxon>
        <taxon>Blaberoidea</taxon>
        <taxon>Blaberidae</taxon>
        <taxon>Diplopterinae</taxon>
        <taxon>Diploptera</taxon>
    </lineage>
</organism>
<protein>
    <recommendedName>
        <fullName evidence="1">NACHT domain-containing protein</fullName>
    </recommendedName>
</protein>
<feature type="domain" description="NACHT" evidence="1">
    <location>
        <begin position="478"/>
        <end position="642"/>
    </location>
</feature>
<dbReference type="AlphaFoldDB" id="A0AAD8ENY9"/>
<dbReference type="EMBL" id="JASPKZ010001622">
    <property type="protein sequence ID" value="KAJ9597223.1"/>
    <property type="molecule type" value="Genomic_DNA"/>
</dbReference>
<accession>A0AAD8ENY9</accession>
<dbReference type="SUPFAM" id="SSF52540">
    <property type="entry name" value="P-loop containing nucleoside triphosphate hydrolases"/>
    <property type="match status" value="1"/>
</dbReference>
<comment type="caution">
    <text evidence="2">The sequence shown here is derived from an EMBL/GenBank/DDBJ whole genome shotgun (WGS) entry which is preliminary data.</text>
</comment>
<keyword evidence="3" id="KW-1185">Reference proteome</keyword>
<dbReference type="Gene3D" id="3.40.50.300">
    <property type="entry name" value="P-loop containing nucleotide triphosphate hydrolases"/>
    <property type="match status" value="1"/>
</dbReference>
<evidence type="ECO:0000313" key="2">
    <source>
        <dbReference type="EMBL" id="KAJ9597223.1"/>
    </source>
</evidence>
<dbReference type="InterPro" id="IPR027417">
    <property type="entry name" value="P-loop_NTPase"/>
</dbReference>
<dbReference type="Pfam" id="PF05729">
    <property type="entry name" value="NACHT"/>
    <property type="match status" value="1"/>
</dbReference>
<name>A0AAD8ENY9_DIPPU</name>
<dbReference type="Proteomes" id="UP001233999">
    <property type="component" value="Unassembled WGS sequence"/>
</dbReference>
<reference evidence="2" key="2">
    <citation type="submission" date="2023-05" db="EMBL/GenBank/DDBJ databases">
        <authorList>
            <person name="Fouks B."/>
        </authorList>
    </citation>
    <scope>NUCLEOTIDE SEQUENCE</scope>
    <source>
        <strain evidence="2">Stay&amp;Tobe</strain>
        <tissue evidence="2">Testes</tissue>
    </source>
</reference>
<reference evidence="2" key="1">
    <citation type="journal article" date="2023" name="IScience">
        <title>Live-bearing cockroach genome reveals convergent evolutionary mechanisms linked to viviparity in insects and beyond.</title>
        <authorList>
            <person name="Fouks B."/>
            <person name="Harrison M.C."/>
            <person name="Mikhailova A.A."/>
            <person name="Marchal E."/>
            <person name="English S."/>
            <person name="Carruthers M."/>
            <person name="Jennings E.C."/>
            <person name="Chiamaka E.L."/>
            <person name="Frigard R.A."/>
            <person name="Pippel M."/>
            <person name="Attardo G.M."/>
            <person name="Benoit J.B."/>
            <person name="Bornberg-Bauer E."/>
            <person name="Tobe S.S."/>
        </authorList>
    </citation>
    <scope>NUCLEOTIDE SEQUENCE</scope>
    <source>
        <strain evidence="2">Stay&amp;Tobe</strain>
    </source>
</reference>
<evidence type="ECO:0000313" key="3">
    <source>
        <dbReference type="Proteomes" id="UP001233999"/>
    </source>
</evidence>
<dbReference type="InterPro" id="IPR007111">
    <property type="entry name" value="NACHT_NTPase"/>
</dbReference>